<accession>A0ABR8UGH4</accession>
<protein>
    <submittedName>
        <fullName evidence="1">Phage regulatory CII family protein</fullName>
    </submittedName>
</protein>
<evidence type="ECO:0000313" key="2">
    <source>
        <dbReference type="Proteomes" id="UP000647183"/>
    </source>
</evidence>
<dbReference type="Proteomes" id="UP000647183">
    <property type="component" value="Unassembled WGS sequence"/>
</dbReference>
<dbReference type="InterPro" id="IPR009679">
    <property type="entry name" value="Phage_186_CII-like"/>
</dbReference>
<keyword evidence="2" id="KW-1185">Reference proteome</keyword>
<dbReference type="RefSeq" id="WP_191728344.1">
    <property type="nucleotide sequence ID" value="NZ_JACSQJ010000001.1"/>
</dbReference>
<comment type="caution">
    <text evidence="1">The sequence shown here is derived from an EMBL/GenBank/DDBJ whole genome shotgun (WGS) entry which is preliminary data.</text>
</comment>
<name>A0ABR8UGH4_9GAMM</name>
<organism evidence="1 2">
    <name type="scientific">Luteimonas colneyensis</name>
    <dbReference type="NCBI Taxonomy" id="2762230"/>
    <lineage>
        <taxon>Bacteria</taxon>
        <taxon>Pseudomonadati</taxon>
        <taxon>Pseudomonadota</taxon>
        <taxon>Gammaproteobacteria</taxon>
        <taxon>Lysobacterales</taxon>
        <taxon>Lysobacteraceae</taxon>
        <taxon>Luteimonas</taxon>
    </lineage>
</organism>
<evidence type="ECO:0000313" key="1">
    <source>
        <dbReference type="EMBL" id="MBD7987129.1"/>
    </source>
</evidence>
<proteinExistence type="predicted"/>
<sequence length="153" mass="15832">MNVADAAHACVHAYPGGAESLAPRLGMRAAVLNSKVNPKTTTHHLSLAEASRIMGLSGDLRILHALAAEHGQVVVSPAGAEDACDMAVLEAISALWSRNGDLGTAVHTSLADGALTQSELAQIRTAAYAVQQRMASLLERLQAMAEPEGSVDA</sequence>
<dbReference type="EMBL" id="JACSQJ010000001">
    <property type="protein sequence ID" value="MBD7987129.1"/>
    <property type="molecule type" value="Genomic_DNA"/>
</dbReference>
<reference evidence="1 2" key="1">
    <citation type="submission" date="2020-08" db="EMBL/GenBank/DDBJ databases">
        <title>A Genomic Blueprint of the Chicken Gut Microbiome.</title>
        <authorList>
            <person name="Gilroy R."/>
            <person name="Ravi A."/>
            <person name="Getino M."/>
            <person name="Pursley I."/>
            <person name="Horton D.L."/>
            <person name="Alikhan N.-F."/>
            <person name="Baker D."/>
            <person name="Gharbi K."/>
            <person name="Hall N."/>
            <person name="Watson M."/>
            <person name="Adriaenssens E.M."/>
            <person name="Foster-Nyarko E."/>
            <person name="Jarju S."/>
            <person name="Secka A."/>
            <person name="Antonio M."/>
            <person name="Oren A."/>
            <person name="Chaudhuri R."/>
            <person name="La Ragione R.M."/>
            <person name="Hildebrand F."/>
            <person name="Pallen M.J."/>
        </authorList>
    </citation>
    <scope>NUCLEOTIDE SEQUENCE [LARGE SCALE GENOMIC DNA]</scope>
    <source>
        <strain evidence="1 2">Sa2BVA3</strain>
    </source>
</reference>
<gene>
    <name evidence="1" type="ORF">H9645_03715</name>
</gene>
<dbReference type="Pfam" id="PF06892">
    <property type="entry name" value="Phage_CP76"/>
    <property type="match status" value="1"/>
</dbReference>